<dbReference type="KEGG" id="aez:C3E78_02580"/>
<evidence type="ECO:0000256" key="2">
    <source>
        <dbReference type="ARBA" id="ARBA00022679"/>
    </source>
</evidence>
<evidence type="ECO:0000313" key="3">
    <source>
        <dbReference type="EMBL" id="AWB91196.1"/>
    </source>
</evidence>
<dbReference type="EMBL" id="CP026952">
    <property type="protein sequence ID" value="AWB91196.1"/>
    <property type="molecule type" value="Genomic_DNA"/>
</dbReference>
<reference evidence="4" key="1">
    <citation type="submission" date="2018-01" db="EMBL/GenBank/DDBJ databases">
        <authorList>
            <person name="Li J."/>
        </authorList>
    </citation>
    <scope>NUCLEOTIDE SEQUENCE [LARGE SCALE GENOMIC DNA]</scope>
    <source>
        <strain evidence="4">592</strain>
    </source>
</reference>
<keyword evidence="4" id="KW-1185">Reference proteome</keyword>
<dbReference type="PANTHER" id="PTHR12526:SF510">
    <property type="entry name" value="D-INOSITOL 3-PHOSPHATE GLYCOSYLTRANSFERASE"/>
    <property type="match status" value="1"/>
</dbReference>
<accession>A0A2S0WIM8</accession>
<dbReference type="Pfam" id="PF13692">
    <property type="entry name" value="Glyco_trans_1_4"/>
    <property type="match status" value="1"/>
</dbReference>
<name>A0A2S0WIM8_9ACTN</name>
<dbReference type="Gene3D" id="3.40.50.2000">
    <property type="entry name" value="Glycogen Phosphorylase B"/>
    <property type="match status" value="2"/>
</dbReference>
<dbReference type="SUPFAM" id="SSF53756">
    <property type="entry name" value="UDP-Glycosyltransferase/glycogen phosphorylase"/>
    <property type="match status" value="1"/>
</dbReference>
<sequence>MKLLVAGEYRLHRAPDGRVHADSVFGAPFWERYLQAFDEVVVLARVDDRDHGSGVPVEGPGVRVHPLPYYEGVAGLARTYPRLRRAIHEAAAGSEAVLLRAPGPISSLLHRGLASGRPYAVELVGDPHEVLSSMGPVAGLAGRRVAGRLAEITRGAEVVAYVSSQVLPDRYPADDRAMVTFYSSATLPEAAYVDRAGPPTGPPNLVCVGSMEQEYKGIDVVLRAVASLRPDEFGTLAVLGDGRHRPAYEQLAHASGIADRVRFLGHLDDRQDVWAQLDAADVFVSGSRTEGLPRAMIEAMARGLPAVGTDVGGTPELLPSWAMCPADDAGALAGLVRRCADPGFRQALAVHCRERARDYAQPILDARRRAAYERLRDATAEWSGVAQG</sequence>
<protein>
    <submittedName>
        <fullName evidence="3">Glycosyl transferase family 1</fullName>
    </submittedName>
</protein>
<proteinExistence type="predicted"/>
<dbReference type="AlphaFoldDB" id="A0A2S0WIM8"/>
<evidence type="ECO:0000313" key="4">
    <source>
        <dbReference type="Proteomes" id="UP000244384"/>
    </source>
</evidence>
<accession>A0A5F2EQ74</accession>
<evidence type="ECO:0000256" key="1">
    <source>
        <dbReference type="ARBA" id="ARBA00022676"/>
    </source>
</evidence>
<dbReference type="PANTHER" id="PTHR12526">
    <property type="entry name" value="GLYCOSYLTRANSFERASE"/>
    <property type="match status" value="1"/>
</dbReference>
<dbReference type="RefSeq" id="WP_108576842.1">
    <property type="nucleotide sequence ID" value="NZ_CP026952.1"/>
</dbReference>
<organism evidence="3 4">
    <name type="scientific">Aeromicrobium chenweiae</name>
    <dbReference type="NCBI Taxonomy" id="2079793"/>
    <lineage>
        <taxon>Bacteria</taxon>
        <taxon>Bacillati</taxon>
        <taxon>Actinomycetota</taxon>
        <taxon>Actinomycetes</taxon>
        <taxon>Propionibacteriales</taxon>
        <taxon>Nocardioidaceae</taxon>
        <taxon>Aeromicrobium</taxon>
    </lineage>
</organism>
<keyword evidence="1" id="KW-0328">Glycosyltransferase</keyword>
<dbReference type="GO" id="GO:0016757">
    <property type="term" value="F:glycosyltransferase activity"/>
    <property type="evidence" value="ECO:0007669"/>
    <property type="project" value="UniProtKB-KW"/>
</dbReference>
<dbReference type="Proteomes" id="UP000244384">
    <property type="component" value="Chromosome"/>
</dbReference>
<gene>
    <name evidence="3" type="ORF">C3E78_02580</name>
</gene>
<dbReference type="OrthoDB" id="477186at2"/>
<keyword evidence="2 3" id="KW-0808">Transferase</keyword>